<evidence type="ECO:0000256" key="1">
    <source>
        <dbReference type="SAM" id="Phobius"/>
    </source>
</evidence>
<gene>
    <name evidence="2" type="ORF">TCLT_LOCUS2498</name>
</gene>
<feature type="transmembrane region" description="Helical" evidence="1">
    <location>
        <begin position="32"/>
        <end position="49"/>
    </location>
</feature>
<keyword evidence="1" id="KW-1133">Transmembrane helix</keyword>
<accession>A0A0N5CQJ7</accession>
<keyword evidence="1" id="KW-0472">Membrane</keyword>
<protein>
    <submittedName>
        <fullName evidence="2 4">Uncharacterized protein</fullName>
    </submittedName>
</protein>
<dbReference type="EMBL" id="UYYF01000526">
    <property type="protein sequence ID" value="VDM98484.1"/>
    <property type="molecule type" value="Genomic_DNA"/>
</dbReference>
<dbReference type="Proteomes" id="UP000276776">
    <property type="component" value="Unassembled WGS sequence"/>
</dbReference>
<reference evidence="2 3" key="2">
    <citation type="submission" date="2018-11" db="EMBL/GenBank/DDBJ databases">
        <authorList>
            <consortium name="Pathogen Informatics"/>
        </authorList>
    </citation>
    <scope>NUCLEOTIDE SEQUENCE [LARGE SCALE GENOMIC DNA]</scope>
</reference>
<name>A0A0N5CQJ7_THECL</name>
<feature type="transmembrane region" description="Helical" evidence="1">
    <location>
        <begin position="9"/>
        <end position="26"/>
    </location>
</feature>
<sequence>MRQLVVKKIGSALYNLFVCLVFDVLLKLHASLLLVTSSLLIISIMFAIAEAKKYSRACAGCADIFVIKLLTAVSGVSSMIIFNQEEGGGTSAPKVEMF</sequence>
<keyword evidence="1" id="KW-0812">Transmembrane</keyword>
<reference evidence="4" key="1">
    <citation type="submission" date="2017-02" db="UniProtKB">
        <authorList>
            <consortium name="WormBaseParasite"/>
        </authorList>
    </citation>
    <scope>IDENTIFICATION</scope>
</reference>
<organism evidence="4">
    <name type="scientific">Thelazia callipaeda</name>
    <name type="common">Oriental eyeworm</name>
    <name type="synonym">Parasitic nematode</name>
    <dbReference type="NCBI Taxonomy" id="103827"/>
    <lineage>
        <taxon>Eukaryota</taxon>
        <taxon>Metazoa</taxon>
        <taxon>Ecdysozoa</taxon>
        <taxon>Nematoda</taxon>
        <taxon>Chromadorea</taxon>
        <taxon>Rhabditida</taxon>
        <taxon>Spirurina</taxon>
        <taxon>Spiruromorpha</taxon>
        <taxon>Thelazioidea</taxon>
        <taxon>Thelaziidae</taxon>
        <taxon>Thelazia</taxon>
    </lineage>
</organism>
<proteinExistence type="predicted"/>
<evidence type="ECO:0000313" key="3">
    <source>
        <dbReference type="Proteomes" id="UP000276776"/>
    </source>
</evidence>
<keyword evidence="3" id="KW-1185">Reference proteome</keyword>
<evidence type="ECO:0000313" key="2">
    <source>
        <dbReference type="EMBL" id="VDM98484.1"/>
    </source>
</evidence>
<dbReference type="AlphaFoldDB" id="A0A0N5CQJ7"/>
<evidence type="ECO:0000313" key="4">
    <source>
        <dbReference type="WBParaSite" id="TCLT_0000249701-mRNA-1"/>
    </source>
</evidence>
<dbReference type="WBParaSite" id="TCLT_0000249701-mRNA-1">
    <property type="protein sequence ID" value="TCLT_0000249701-mRNA-1"/>
    <property type="gene ID" value="TCLT_0000249701"/>
</dbReference>